<protein>
    <submittedName>
        <fullName evidence="1">Uncharacterized protein</fullName>
    </submittedName>
</protein>
<reference evidence="1 2" key="1">
    <citation type="submission" date="2020-08" db="EMBL/GenBank/DDBJ databases">
        <title>Plant Genome Project.</title>
        <authorList>
            <person name="Zhang R.-G."/>
        </authorList>
    </citation>
    <scope>NUCLEOTIDE SEQUENCE [LARGE SCALE GENOMIC DNA]</scope>
    <source>
        <tissue evidence="1">Rhizome</tissue>
    </source>
</reference>
<sequence length="242" mass="26360">MSRIRWSSTGGIPCPSFTAALRWNRSNRSYTDIATLSADLLPSAPCPSSDVSPTLLRHLTVVVALRFVFKPATTESRLALCSCTIELFVVDPFIMASLILHRAATKLDCGSGLIIEVDDLLLVLVSTEQCFVEDTISSSPSIVEEGSAAELSELSSLARATFDQDQGGIILSRAAQSRGTNRRHRRLSQELQSSLRCRDPFIMASLILNRAATKLDCGFGLIIEVDDLLLVLVLTKQCFVEG</sequence>
<comment type="caution">
    <text evidence="1">The sequence shown here is derived from an EMBL/GenBank/DDBJ whole genome shotgun (WGS) entry which is preliminary data.</text>
</comment>
<keyword evidence="2" id="KW-1185">Reference proteome</keyword>
<dbReference type="EMBL" id="JACMSC010000007">
    <property type="protein sequence ID" value="KAG6514218.1"/>
    <property type="molecule type" value="Genomic_DNA"/>
</dbReference>
<accession>A0A8J5LJ48</accession>
<evidence type="ECO:0000313" key="2">
    <source>
        <dbReference type="Proteomes" id="UP000734854"/>
    </source>
</evidence>
<organism evidence="1 2">
    <name type="scientific">Zingiber officinale</name>
    <name type="common">Ginger</name>
    <name type="synonym">Amomum zingiber</name>
    <dbReference type="NCBI Taxonomy" id="94328"/>
    <lineage>
        <taxon>Eukaryota</taxon>
        <taxon>Viridiplantae</taxon>
        <taxon>Streptophyta</taxon>
        <taxon>Embryophyta</taxon>
        <taxon>Tracheophyta</taxon>
        <taxon>Spermatophyta</taxon>
        <taxon>Magnoliopsida</taxon>
        <taxon>Liliopsida</taxon>
        <taxon>Zingiberales</taxon>
        <taxon>Zingiberaceae</taxon>
        <taxon>Zingiber</taxon>
    </lineage>
</organism>
<gene>
    <name evidence="1" type="ORF">ZIOFF_024563</name>
</gene>
<evidence type="ECO:0000313" key="1">
    <source>
        <dbReference type="EMBL" id="KAG6514218.1"/>
    </source>
</evidence>
<name>A0A8J5LJ48_ZINOF</name>
<proteinExistence type="predicted"/>
<dbReference type="Proteomes" id="UP000734854">
    <property type="component" value="Unassembled WGS sequence"/>
</dbReference>
<dbReference type="AlphaFoldDB" id="A0A8J5LJ48"/>